<dbReference type="PANTHER" id="PTHR46411:SF3">
    <property type="entry name" value="AAA+ ATPASE DOMAIN-CONTAINING PROTEIN"/>
    <property type="match status" value="1"/>
</dbReference>
<dbReference type="Pfam" id="PF22942">
    <property type="entry name" value="DUF7025"/>
    <property type="match status" value="1"/>
</dbReference>
<evidence type="ECO:0000313" key="4">
    <source>
        <dbReference type="Proteomes" id="UP000183809"/>
    </source>
</evidence>
<feature type="compositionally biased region" description="Low complexity" evidence="1">
    <location>
        <begin position="33"/>
        <end position="43"/>
    </location>
</feature>
<proteinExistence type="predicted"/>
<protein>
    <submittedName>
        <fullName evidence="3">Aaa family protein</fullName>
    </submittedName>
</protein>
<reference evidence="3 4" key="1">
    <citation type="submission" date="2016-10" db="EMBL/GenBank/DDBJ databases">
        <title>Proteomics and genomics reveal pathogen-plant mechanisms compatible with a hemibiotrophic lifestyle of Diplodia corticola.</title>
        <authorList>
            <person name="Fernandes I."/>
            <person name="De Jonge R."/>
            <person name="Van De Peer Y."/>
            <person name="Devreese B."/>
            <person name="Alves A."/>
            <person name="Esteves A.C."/>
        </authorList>
    </citation>
    <scope>NUCLEOTIDE SEQUENCE [LARGE SCALE GENOMIC DNA]</scope>
    <source>
        <strain evidence="3 4">CBS 112549</strain>
    </source>
</reference>
<dbReference type="RefSeq" id="XP_020134045.1">
    <property type="nucleotide sequence ID" value="XM_020276875.1"/>
</dbReference>
<dbReference type="EMBL" id="MNUE01000005">
    <property type="protein sequence ID" value="OJD38017.1"/>
    <property type="molecule type" value="Genomic_DNA"/>
</dbReference>
<dbReference type="Pfam" id="PF00004">
    <property type="entry name" value="AAA"/>
    <property type="match status" value="1"/>
</dbReference>
<evidence type="ECO:0000313" key="3">
    <source>
        <dbReference type="EMBL" id="OJD38017.1"/>
    </source>
</evidence>
<dbReference type="GeneID" id="31017136"/>
<dbReference type="AlphaFoldDB" id="A0A1J9RC31"/>
<name>A0A1J9RC31_9PEZI</name>
<dbReference type="SUPFAM" id="SSF52540">
    <property type="entry name" value="P-loop containing nucleoside triphosphate hydrolases"/>
    <property type="match status" value="1"/>
</dbReference>
<comment type="caution">
    <text evidence="3">The sequence shown here is derived from an EMBL/GenBank/DDBJ whole genome shotgun (WGS) entry which is preliminary data.</text>
</comment>
<evidence type="ECO:0000256" key="1">
    <source>
        <dbReference type="SAM" id="MobiDB-lite"/>
    </source>
</evidence>
<evidence type="ECO:0000259" key="2">
    <source>
        <dbReference type="SMART" id="SM00382"/>
    </source>
</evidence>
<dbReference type="CDD" id="cd19481">
    <property type="entry name" value="RecA-like_protease"/>
    <property type="match status" value="1"/>
</dbReference>
<organism evidence="3 4">
    <name type="scientific">Diplodia corticola</name>
    <dbReference type="NCBI Taxonomy" id="236234"/>
    <lineage>
        <taxon>Eukaryota</taxon>
        <taxon>Fungi</taxon>
        <taxon>Dikarya</taxon>
        <taxon>Ascomycota</taxon>
        <taxon>Pezizomycotina</taxon>
        <taxon>Dothideomycetes</taxon>
        <taxon>Dothideomycetes incertae sedis</taxon>
        <taxon>Botryosphaeriales</taxon>
        <taxon>Botryosphaeriaceae</taxon>
        <taxon>Diplodia</taxon>
    </lineage>
</organism>
<dbReference type="Proteomes" id="UP000183809">
    <property type="component" value="Unassembled WGS sequence"/>
</dbReference>
<dbReference type="GO" id="GO:0005524">
    <property type="term" value="F:ATP binding"/>
    <property type="evidence" value="ECO:0007669"/>
    <property type="project" value="InterPro"/>
</dbReference>
<dbReference type="InterPro" id="IPR003593">
    <property type="entry name" value="AAA+_ATPase"/>
</dbReference>
<dbReference type="Gene3D" id="3.40.50.300">
    <property type="entry name" value="P-loop containing nucleotide triphosphate hydrolases"/>
    <property type="match status" value="1"/>
</dbReference>
<dbReference type="GO" id="GO:0016887">
    <property type="term" value="F:ATP hydrolysis activity"/>
    <property type="evidence" value="ECO:0007669"/>
    <property type="project" value="InterPro"/>
</dbReference>
<feature type="compositionally biased region" description="Basic residues" evidence="1">
    <location>
        <begin position="1"/>
        <end position="14"/>
    </location>
</feature>
<feature type="region of interest" description="Disordered" evidence="1">
    <location>
        <begin position="1"/>
        <end position="58"/>
    </location>
</feature>
<gene>
    <name evidence="3" type="ORF">BKCO1_500053</name>
</gene>
<dbReference type="InterPro" id="IPR003959">
    <property type="entry name" value="ATPase_AAA_core"/>
</dbReference>
<accession>A0A1J9RC31</accession>
<dbReference type="SMART" id="SM00382">
    <property type="entry name" value="AAA"/>
    <property type="match status" value="1"/>
</dbReference>
<dbReference type="STRING" id="236234.A0A1J9RC31"/>
<dbReference type="InterPro" id="IPR027417">
    <property type="entry name" value="P-loop_NTPase"/>
</dbReference>
<feature type="domain" description="AAA+ ATPase" evidence="2">
    <location>
        <begin position="478"/>
        <end position="605"/>
    </location>
</feature>
<dbReference type="PANTHER" id="PTHR46411">
    <property type="entry name" value="FAMILY ATPASE, PUTATIVE-RELATED"/>
    <property type="match status" value="1"/>
</dbReference>
<keyword evidence="4" id="KW-1185">Reference proteome</keyword>
<dbReference type="InterPro" id="IPR054289">
    <property type="entry name" value="DUF7025"/>
</dbReference>
<sequence length="679" mass="77738">MDGMSCRRRRRYPPRPHERSRNMSFDSDEDSSSEALNNELENNTANKDQDKVDPLFGSNPEVKALYSTSNPQCNCAPRWSEHAEAAEEDRMLKKIGAHSAIIQRFKRSKEGQWQTSAIEVQSPRLNHVLEDVLRDYPDVVIRPNEATKFSAPFKPFFHRWHQLLQRHERQEDEQTKMEVSLLINALKPTLDPLFSIANDMRRTNDVDFDHLWTLYPPGDLVVFRCGNAVTIFRLHDLSLLTPPNDPRFWVLEVQQIEWNGRYFGVVQGRMKIVEAKTLQFDKLSIQPLSTQRDQDVIKRRFLSKGNQYVSLCSQKCLTKTYKGTKYVLNSKLETVREKPLSGRIVIDPFAFFTCQSNIAPKHAPLNDKKSDAFCSGDKAVFEKSNLEQEGPNEELEMNKVRGVENRLLCVADRIKGFDLRNNEWCEFDVDDVSDPTWNESALEQLVLPQAQKKLLLAFTQRNELDLPDFDDVILDKGKGIIILLAGPPGVGKTLTAESISERTRVPLYSLRASDLGTDSEQVEATLKDSLECCKLWNAVLLIDEADVFMEKRSSDRLEQNELVSIFLRNLEYYQGVMFLTTNRVSSIDDAFRSRIDLILTYPDLDLAARAQIWSTFVSRLPPASCNLDGIDFDELARSELNGRDIKNVVKIARFLAASEKEPLSMEHLRTILDIKNASS</sequence>
<dbReference type="OrthoDB" id="10042665at2759"/>